<dbReference type="Gene3D" id="3.30.40.10">
    <property type="entry name" value="Zinc/RING finger domain, C3HC4 (zinc finger)"/>
    <property type="match status" value="1"/>
</dbReference>
<dbReference type="STRING" id="244447.ENSCSEP00000028740"/>
<dbReference type="SUPFAM" id="SSF57845">
    <property type="entry name" value="B-box zinc-binding domain"/>
    <property type="match status" value="1"/>
</dbReference>
<sequence>MATYNVEMAHRFTNDLSCPVCFEIFKDPVLLSCSHSFCKKCLDSWWADKVVCTCPVCNQNPSGVPASNLVLKNLCEALSGELSVSEDTSAGSEALCNLHSEKLRLYCLDHQQPVCVVCRESKAHFNHSFKPIDECAEDYRDSLRKSLKSLQQNLDLLSEAEVKWNLTAEHIKMQGQNTEESIKEEFQKLRCFLQREEESRIAAVRAEAEQKSSAMKRTVETLSREIKRLKDIVEATEEELRATDVEFLNKYRAASERLNKQPLLKCPMLTPGTLINMTEHVGNLTDKVWQKMKDMVTYSPVILDPNTTVQVVSKDLTSLTYTNNISHLPENPERFKNYILCLGSESFNSGIHYWDVEVGNDRGWSVGLIKDSVDRKAERLTGYWELWLKDGLYRASCPPHIEELLTLTRPIRKVRVHLDWEGGKLKFINLDTNTTIYTFVQTFTEKLYPFFDNSCQTPLRILPAKVNMKLTI</sequence>
<dbReference type="PRINTS" id="PR01407">
    <property type="entry name" value="BUTYPHLNCDUF"/>
</dbReference>
<evidence type="ECO:0000313" key="10">
    <source>
        <dbReference type="Proteomes" id="UP000265120"/>
    </source>
</evidence>
<dbReference type="SMART" id="SM00184">
    <property type="entry name" value="RING"/>
    <property type="match status" value="1"/>
</dbReference>
<dbReference type="SUPFAM" id="SSF49899">
    <property type="entry name" value="Concanavalin A-like lectins/glucanases"/>
    <property type="match status" value="1"/>
</dbReference>
<dbReference type="SMART" id="SM00336">
    <property type="entry name" value="BBOX"/>
    <property type="match status" value="1"/>
</dbReference>
<dbReference type="InterPro" id="IPR013320">
    <property type="entry name" value="ConA-like_dom_sf"/>
</dbReference>
<evidence type="ECO:0000313" key="9">
    <source>
        <dbReference type="Ensembl" id="ENSCSEP00000028740.1"/>
    </source>
</evidence>
<protein>
    <submittedName>
        <fullName evidence="9">Uncharacterized protein</fullName>
    </submittedName>
</protein>
<dbReference type="AlphaFoldDB" id="A0A3P8WVM0"/>
<dbReference type="InterPro" id="IPR003877">
    <property type="entry name" value="SPRY_dom"/>
</dbReference>
<evidence type="ECO:0000256" key="1">
    <source>
        <dbReference type="ARBA" id="ARBA00022723"/>
    </source>
</evidence>
<dbReference type="PROSITE" id="PS50089">
    <property type="entry name" value="ZF_RING_2"/>
    <property type="match status" value="1"/>
</dbReference>
<organism evidence="9 10">
    <name type="scientific">Cynoglossus semilaevis</name>
    <name type="common">Tongue sole</name>
    <dbReference type="NCBI Taxonomy" id="244447"/>
    <lineage>
        <taxon>Eukaryota</taxon>
        <taxon>Metazoa</taxon>
        <taxon>Chordata</taxon>
        <taxon>Craniata</taxon>
        <taxon>Vertebrata</taxon>
        <taxon>Euteleostomi</taxon>
        <taxon>Actinopterygii</taxon>
        <taxon>Neopterygii</taxon>
        <taxon>Teleostei</taxon>
        <taxon>Neoteleostei</taxon>
        <taxon>Acanthomorphata</taxon>
        <taxon>Carangaria</taxon>
        <taxon>Pleuronectiformes</taxon>
        <taxon>Pleuronectoidei</taxon>
        <taxon>Cynoglossidae</taxon>
        <taxon>Cynoglossinae</taxon>
        <taxon>Cynoglossus</taxon>
    </lineage>
</organism>
<dbReference type="Pfam" id="PF00643">
    <property type="entry name" value="zf-B_box"/>
    <property type="match status" value="1"/>
</dbReference>
<evidence type="ECO:0000259" key="7">
    <source>
        <dbReference type="PROSITE" id="PS50119"/>
    </source>
</evidence>
<dbReference type="Pfam" id="PF00622">
    <property type="entry name" value="SPRY"/>
    <property type="match status" value="1"/>
</dbReference>
<evidence type="ECO:0000256" key="4">
    <source>
        <dbReference type="PROSITE-ProRule" id="PRU00024"/>
    </source>
</evidence>
<evidence type="ECO:0000256" key="5">
    <source>
        <dbReference type="SAM" id="Coils"/>
    </source>
</evidence>
<dbReference type="InterPro" id="IPR043136">
    <property type="entry name" value="B30.2/SPRY_sf"/>
</dbReference>
<evidence type="ECO:0000259" key="8">
    <source>
        <dbReference type="PROSITE" id="PS50188"/>
    </source>
</evidence>
<dbReference type="GO" id="GO:0008270">
    <property type="term" value="F:zinc ion binding"/>
    <property type="evidence" value="ECO:0007669"/>
    <property type="project" value="UniProtKB-KW"/>
</dbReference>
<dbReference type="Pfam" id="PF13765">
    <property type="entry name" value="PRY"/>
    <property type="match status" value="1"/>
</dbReference>
<keyword evidence="10" id="KW-1185">Reference proteome</keyword>
<dbReference type="InterPro" id="IPR050143">
    <property type="entry name" value="TRIM/RBCC"/>
</dbReference>
<keyword evidence="1" id="KW-0479">Metal-binding</keyword>
<keyword evidence="3" id="KW-0862">Zinc</keyword>
<dbReference type="Gene3D" id="3.30.160.60">
    <property type="entry name" value="Classic Zinc Finger"/>
    <property type="match status" value="1"/>
</dbReference>
<dbReference type="Pfam" id="PF13445">
    <property type="entry name" value="zf-RING_UBOX"/>
    <property type="match status" value="1"/>
</dbReference>
<feature type="domain" description="RING-type" evidence="6">
    <location>
        <begin position="18"/>
        <end position="58"/>
    </location>
</feature>
<dbReference type="InterPro" id="IPR027370">
    <property type="entry name" value="Znf-RING_euk"/>
</dbReference>
<dbReference type="OMA" id="NPERCHY"/>
<feature type="domain" description="B30.2/SPRY" evidence="8">
    <location>
        <begin position="276"/>
        <end position="468"/>
    </location>
</feature>
<accession>A0A3P8WVM0</accession>
<dbReference type="InterPro" id="IPR017907">
    <property type="entry name" value="Znf_RING_CS"/>
</dbReference>
<feature type="domain" description="B box-type" evidence="7">
    <location>
        <begin position="91"/>
        <end position="132"/>
    </location>
</feature>
<dbReference type="PROSITE" id="PS50188">
    <property type="entry name" value="B302_SPRY"/>
    <property type="match status" value="1"/>
</dbReference>
<proteinExistence type="predicted"/>
<dbReference type="GeneTree" id="ENSGT00970000193381"/>
<evidence type="ECO:0000259" key="6">
    <source>
        <dbReference type="PROSITE" id="PS50089"/>
    </source>
</evidence>
<dbReference type="PROSITE" id="PS00518">
    <property type="entry name" value="ZF_RING_1"/>
    <property type="match status" value="1"/>
</dbReference>
<dbReference type="InterPro" id="IPR006574">
    <property type="entry name" value="PRY"/>
</dbReference>
<keyword evidence="2 4" id="KW-0863">Zinc-finger</keyword>
<feature type="coiled-coil region" evidence="5">
    <location>
        <begin position="205"/>
        <end position="246"/>
    </location>
</feature>
<dbReference type="InterPro" id="IPR013083">
    <property type="entry name" value="Znf_RING/FYVE/PHD"/>
</dbReference>
<dbReference type="InterPro" id="IPR003879">
    <property type="entry name" value="Butyrophylin_SPRY"/>
</dbReference>
<dbReference type="PANTHER" id="PTHR24103">
    <property type="entry name" value="E3 UBIQUITIN-PROTEIN LIGASE TRIM"/>
    <property type="match status" value="1"/>
</dbReference>
<dbReference type="Ensembl" id="ENSCSET00000029132.1">
    <property type="protein sequence ID" value="ENSCSEP00000028740.1"/>
    <property type="gene ID" value="ENSCSEG00000018399.1"/>
</dbReference>
<evidence type="ECO:0000256" key="2">
    <source>
        <dbReference type="ARBA" id="ARBA00022771"/>
    </source>
</evidence>
<keyword evidence="5" id="KW-0175">Coiled coil</keyword>
<dbReference type="InterPro" id="IPR001870">
    <property type="entry name" value="B30.2/SPRY"/>
</dbReference>
<dbReference type="InterPro" id="IPR001841">
    <property type="entry name" value="Znf_RING"/>
</dbReference>
<dbReference type="SUPFAM" id="SSF57850">
    <property type="entry name" value="RING/U-box"/>
    <property type="match status" value="1"/>
</dbReference>
<reference evidence="9" key="3">
    <citation type="submission" date="2025-09" db="UniProtKB">
        <authorList>
            <consortium name="Ensembl"/>
        </authorList>
    </citation>
    <scope>IDENTIFICATION</scope>
</reference>
<dbReference type="PROSITE" id="PS50119">
    <property type="entry name" value="ZF_BBOX"/>
    <property type="match status" value="1"/>
</dbReference>
<name>A0A3P8WVM0_CYNSE</name>
<evidence type="ECO:0000256" key="3">
    <source>
        <dbReference type="ARBA" id="ARBA00022833"/>
    </source>
</evidence>
<dbReference type="Proteomes" id="UP000265120">
    <property type="component" value="Chromosome 1"/>
</dbReference>
<dbReference type="Gene3D" id="2.60.120.920">
    <property type="match status" value="1"/>
</dbReference>
<dbReference type="InterPro" id="IPR000315">
    <property type="entry name" value="Znf_B-box"/>
</dbReference>
<dbReference type="SMART" id="SM00449">
    <property type="entry name" value="SPRY"/>
    <property type="match status" value="1"/>
</dbReference>
<reference evidence="9 10" key="1">
    <citation type="journal article" date="2014" name="Nat. Genet.">
        <title>Whole-genome sequence of a flatfish provides insights into ZW sex chromosome evolution and adaptation to a benthic lifestyle.</title>
        <authorList>
            <person name="Chen S."/>
            <person name="Zhang G."/>
            <person name="Shao C."/>
            <person name="Huang Q."/>
            <person name="Liu G."/>
            <person name="Zhang P."/>
            <person name="Song W."/>
            <person name="An N."/>
            <person name="Chalopin D."/>
            <person name="Volff J.N."/>
            <person name="Hong Y."/>
            <person name="Li Q."/>
            <person name="Sha Z."/>
            <person name="Zhou H."/>
            <person name="Xie M."/>
            <person name="Yu Q."/>
            <person name="Liu Y."/>
            <person name="Xiang H."/>
            <person name="Wang N."/>
            <person name="Wu K."/>
            <person name="Yang C."/>
            <person name="Zhou Q."/>
            <person name="Liao X."/>
            <person name="Yang L."/>
            <person name="Hu Q."/>
            <person name="Zhang J."/>
            <person name="Meng L."/>
            <person name="Jin L."/>
            <person name="Tian Y."/>
            <person name="Lian J."/>
            <person name="Yang J."/>
            <person name="Miao G."/>
            <person name="Liu S."/>
            <person name="Liang Z."/>
            <person name="Yan F."/>
            <person name="Li Y."/>
            <person name="Sun B."/>
            <person name="Zhang H."/>
            <person name="Zhang J."/>
            <person name="Zhu Y."/>
            <person name="Du M."/>
            <person name="Zhao Y."/>
            <person name="Schartl M."/>
            <person name="Tang Q."/>
            <person name="Wang J."/>
        </authorList>
    </citation>
    <scope>NUCLEOTIDE SEQUENCE</scope>
</reference>
<reference evidence="9" key="2">
    <citation type="submission" date="2025-08" db="UniProtKB">
        <authorList>
            <consortium name="Ensembl"/>
        </authorList>
    </citation>
    <scope>IDENTIFICATION</scope>
</reference>
<dbReference type="SMART" id="SM00589">
    <property type="entry name" value="PRY"/>
    <property type="match status" value="1"/>
</dbReference>
<dbReference type="InParanoid" id="A0A3P8WVM0"/>